<feature type="region of interest" description="Disordered" evidence="1">
    <location>
        <begin position="473"/>
        <end position="517"/>
    </location>
</feature>
<gene>
    <name evidence="3" type="ORF">CLODIP_2_CD05247</name>
</gene>
<dbReference type="OrthoDB" id="5959615at2759"/>
<feature type="region of interest" description="Disordered" evidence="1">
    <location>
        <begin position="764"/>
        <end position="791"/>
    </location>
</feature>
<evidence type="ECO:0000313" key="4">
    <source>
        <dbReference type="Proteomes" id="UP000494165"/>
    </source>
</evidence>
<sequence length="791" mass="88854">MVACNTSGSLPLEALNSKPFGSESSFPFRLSADRMSVVSSDQQSVYKQRIDSMFDDTRSSLYGHSPSKLPSNVVQAKIEKMFQEVTSSSSSDDERNGQQQMNDTQMVPSNTNEKESFAVNYLGKVPLTENKTTLQNLQVPLRQLYFRYKADSEPVSNSSSRLEISTQGLKLTQPGSAKPELHSFSTIAVWAAVKCVTREEGTLAAFLPLISDPDGHDKSSLFEELIDDRDVEVLKGSHSPLLAVIMRQRGAVRQLFCHAYECSCAEDAIVIAANLYQALMVNLKSKPQHGVQKKSSSVTRHPSSVTQSADGNNKAPVPPARTRRPKQHDKILTSTSENTTDEDARMSAGRERRRSQQEHAGDILTKITIPKSRSFLVRNGGSSLHELFAELRSQEGVSNMDEVLEKIVNANGMSYNDLKPLYKELLLKLAVTLTKDELYQRSKNIMKRQAKQTRKRGRRKRGIRHAFRKSVKKIKGSCQRGAKDDDLSNLVSRRRPRSSSTSSSCQSQNVTRPRRNTDVVETRLSNIAHKEMRRQAQHLLRKNEMNARVRESSSGYVSCSDCSLTSCLCDTDSCMDSDKCYCSLQINKKQFVTSSSWRHHLNKPPSNRTSRSLQMLLEQPITKSRRPSSYCSRMNVYDVLPSETATVSSRPKYQSVSVDNLALDYELFRYNAARQAVRRASLQQQQQQRVMVVSARDDRGRLIYTGDSQRSRPRRSSSLASEALAVKKTTEIASLFSNMKLSQTTDIRGMEFEDDACEVEYHTLEPPEHPPLSRRGSYPGSALENSLGYLP</sequence>
<accession>A0A8S1BRZ0</accession>
<dbReference type="EMBL" id="CADEPI010000001">
    <property type="protein sequence ID" value="CAB3359068.1"/>
    <property type="molecule type" value="Genomic_DNA"/>
</dbReference>
<feature type="compositionally biased region" description="Polar residues" evidence="1">
    <location>
        <begin position="293"/>
        <end position="311"/>
    </location>
</feature>
<organism evidence="3 4">
    <name type="scientific">Cloeon dipterum</name>
    <dbReference type="NCBI Taxonomy" id="197152"/>
    <lineage>
        <taxon>Eukaryota</taxon>
        <taxon>Metazoa</taxon>
        <taxon>Ecdysozoa</taxon>
        <taxon>Arthropoda</taxon>
        <taxon>Hexapoda</taxon>
        <taxon>Insecta</taxon>
        <taxon>Pterygota</taxon>
        <taxon>Palaeoptera</taxon>
        <taxon>Ephemeroptera</taxon>
        <taxon>Pisciforma</taxon>
        <taxon>Baetidae</taxon>
        <taxon>Cloeon</taxon>
    </lineage>
</organism>
<comment type="caution">
    <text evidence="3">The sequence shown here is derived from an EMBL/GenBank/DDBJ whole genome shotgun (WGS) entry which is preliminary data.</text>
</comment>
<dbReference type="InterPro" id="IPR011993">
    <property type="entry name" value="PH-like_dom_sf"/>
</dbReference>
<protein>
    <recommendedName>
        <fullName evidence="2">PID domain-containing protein</fullName>
    </recommendedName>
</protein>
<dbReference type="AlphaFoldDB" id="A0A8S1BRZ0"/>
<dbReference type="InterPro" id="IPR006020">
    <property type="entry name" value="PTB/PI_dom"/>
</dbReference>
<name>A0A8S1BRZ0_9INSE</name>
<evidence type="ECO:0000313" key="3">
    <source>
        <dbReference type="EMBL" id="CAB3359068.1"/>
    </source>
</evidence>
<feature type="region of interest" description="Disordered" evidence="1">
    <location>
        <begin position="286"/>
        <end position="363"/>
    </location>
</feature>
<dbReference type="PANTHER" id="PTHR21219">
    <property type="entry name" value="FI19613P1"/>
    <property type="match status" value="1"/>
</dbReference>
<dbReference type="Gene3D" id="2.30.29.30">
    <property type="entry name" value="Pleckstrin-homology domain (PH domain)/Phosphotyrosine-binding domain (PTB)"/>
    <property type="match status" value="1"/>
</dbReference>
<feature type="compositionally biased region" description="Polar residues" evidence="1">
    <location>
        <begin position="97"/>
        <end position="109"/>
    </location>
</feature>
<evidence type="ECO:0000259" key="2">
    <source>
        <dbReference type="SMART" id="SM00462"/>
    </source>
</evidence>
<keyword evidence="4" id="KW-1185">Reference proteome</keyword>
<dbReference type="SMART" id="SM00462">
    <property type="entry name" value="PTB"/>
    <property type="match status" value="1"/>
</dbReference>
<proteinExistence type="predicted"/>
<reference evidence="3 4" key="1">
    <citation type="submission" date="2020-04" db="EMBL/GenBank/DDBJ databases">
        <authorList>
            <person name="Alioto T."/>
            <person name="Alioto T."/>
            <person name="Gomez Garrido J."/>
        </authorList>
    </citation>
    <scope>NUCLEOTIDE SEQUENCE [LARGE SCALE GENOMIC DNA]</scope>
</reference>
<feature type="region of interest" description="Disordered" evidence="1">
    <location>
        <begin position="83"/>
        <end position="109"/>
    </location>
</feature>
<dbReference type="CDD" id="cd00934">
    <property type="entry name" value="PTB"/>
    <property type="match status" value="1"/>
</dbReference>
<feature type="compositionally biased region" description="Low complexity" evidence="1">
    <location>
        <begin position="498"/>
        <end position="507"/>
    </location>
</feature>
<feature type="domain" description="PID" evidence="2">
    <location>
        <begin position="112"/>
        <end position="292"/>
    </location>
</feature>
<dbReference type="Proteomes" id="UP000494165">
    <property type="component" value="Unassembled WGS sequence"/>
</dbReference>
<dbReference type="PANTHER" id="PTHR21219:SF4">
    <property type="entry name" value="PID DOMAIN-CONTAINING PROTEIN"/>
    <property type="match status" value="1"/>
</dbReference>
<feature type="compositionally biased region" description="Basic and acidic residues" evidence="1">
    <location>
        <begin position="342"/>
        <end position="361"/>
    </location>
</feature>
<evidence type="ECO:0000256" key="1">
    <source>
        <dbReference type="SAM" id="MobiDB-lite"/>
    </source>
</evidence>